<reference evidence="1 2" key="1">
    <citation type="journal article" date="2018" name="Syst. Appl. Microbiol.">
        <title>Photobacterium carnosum sp. nov., isolated from spoiled modified atmosphere packaged poultry meat.</title>
        <authorList>
            <person name="Hilgarth M."/>
            <person name="Fuertes S."/>
            <person name="Ehrmann M."/>
            <person name="Vogel R.F."/>
        </authorList>
    </citation>
    <scope>NUCLEOTIDE SEQUENCE [LARGE SCALE GENOMIC DNA]</scope>
    <source>
        <strain evidence="1 2">TMW 2.2021</strain>
    </source>
</reference>
<evidence type="ECO:0000313" key="1">
    <source>
        <dbReference type="EMBL" id="PLC56636.1"/>
    </source>
</evidence>
<comment type="caution">
    <text evidence="1">The sequence shown here is derived from an EMBL/GenBank/DDBJ whole genome shotgun (WGS) entry which is preliminary data.</text>
</comment>
<protein>
    <submittedName>
        <fullName evidence="1">Uncharacterized protein</fullName>
    </submittedName>
</protein>
<dbReference type="RefSeq" id="WP_101769950.1">
    <property type="nucleotide sequence ID" value="NZ_BPPU01000005.1"/>
</dbReference>
<dbReference type="AlphaFoldDB" id="A0A2N4UNP6"/>
<dbReference type="GeneID" id="69966391"/>
<proteinExistence type="predicted"/>
<dbReference type="Proteomes" id="UP000234420">
    <property type="component" value="Unassembled WGS sequence"/>
</dbReference>
<dbReference type="OrthoDB" id="7069084at2"/>
<gene>
    <name evidence="1" type="ORF">CIK00_17605</name>
</gene>
<name>A0A2N4UNP6_9GAMM</name>
<accession>A0A2N4UNP6</accession>
<keyword evidence="2" id="KW-1185">Reference proteome</keyword>
<sequence length="110" mass="12904">MEIIFIDQVFSQIVYGQYEKDLSAMATKQKLQQLDDVFNYINDAYYEAENILGYKEVKRALEQCLLFIEEPLASVTNEDFIIYLSYAKTRLREAEKTIAEELNEFNLEPA</sequence>
<dbReference type="EMBL" id="NPIB01000027">
    <property type="protein sequence ID" value="PLC56636.1"/>
    <property type="molecule type" value="Genomic_DNA"/>
</dbReference>
<evidence type="ECO:0000313" key="2">
    <source>
        <dbReference type="Proteomes" id="UP000234420"/>
    </source>
</evidence>
<organism evidence="1 2">
    <name type="scientific">Photobacterium carnosum</name>
    <dbReference type="NCBI Taxonomy" id="2023717"/>
    <lineage>
        <taxon>Bacteria</taxon>
        <taxon>Pseudomonadati</taxon>
        <taxon>Pseudomonadota</taxon>
        <taxon>Gammaproteobacteria</taxon>
        <taxon>Vibrionales</taxon>
        <taxon>Vibrionaceae</taxon>
        <taxon>Photobacterium</taxon>
    </lineage>
</organism>